<gene>
    <name evidence="4" type="ORF">J3U88_13795</name>
</gene>
<evidence type="ECO:0000313" key="5">
    <source>
        <dbReference type="Proteomes" id="UP000664417"/>
    </source>
</evidence>
<protein>
    <submittedName>
        <fullName evidence="4">Aldehyde dehydrogenase family protein</fullName>
    </submittedName>
</protein>
<feature type="compositionally biased region" description="Low complexity" evidence="2">
    <location>
        <begin position="1"/>
        <end position="18"/>
    </location>
</feature>
<dbReference type="GO" id="GO:0016620">
    <property type="term" value="F:oxidoreductase activity, acting on the aldehyde or oxo group of donors, NAD or NADP as acceptor"/>
    <property type="evidence" value="ECO:0007669"/>
    <property type="project" value="InterPro"/>
</dbReference>
<feature type="region of interest" description="Disordered" evidence="2">
    <location>
        <begin position="1"/>
        <end position="20"/>
    </location>
</feature>
<dbReference type="Proteomes" id="UP000664417">
    <property type="component" value="Unassembled WGS sequence"/>
</dbReference>
<sequence>MTTMTAPPAQATHAAPDTEQTQLDSAVALLQRNKQPWSALPLVDAVAILDDLAEGVRAVAADWVNAAIAAKGIAPRAATAGEEWLGGPYAVLRNIRLFRQTLADLQKGGDVRLPGPVETLPNGQARVRVFPTDTYDQLFFMGTSAEIWMKPEVKPDAVQQTIGAFYKEKRHEGRICLVLGAGNVSSIGPMDVVYKMFVERKVCILKMHPVNAYLGPFFEKAFATLIKRGFLQIVYGGAEVGAYLCNHPAVGEIHITGSDKTHDAIIFGKEVAERKAKREPFLDKPITSELGNVSPVIILPGDWSASDVAFQAANIASSLANNGGFNCNASRVLVMQEGWPHREALLNAIQAEFKKLPQRDAYYPGAQNRFDAFLAAHPNAIQIGERTETKLPWTLVPNVSSENKDDICFTTEAFCSVFSETTLAASDTVDFIHQVTDFANNTLWGTLNCTMLVHPSLERDRNVKEAIDTMVADLRYGTVSINHWAAVCYAMGCTTWGAFPGHDIYDIQSGLDVVHNGFMFDQPEKSVVRGPFKPWPKPPWFVTHKTSHYLGKKLTDFEASPSVFKLPGIFMEALLG</sequence>
<evidence type="ECO:0000256" key="2">
    <source>
        <dbReference type="SAM" id="MobiDB-lite"/>
    </source>
</evidence>
<reference evidence="4" key="1">
    <citation type="submission" date="2021-03" db="EMBL/GenBank/DDBJ databases">
        <authorList>
            <person name="Wang G."/>
        </authorList>
    </citation>
    <scope>NUCLEOTIDE SEQUENCE</scope>
    <source>
        <strain evidence="4">KCTC 12899</strain>
    </source>
</reference>
<dbReference type="Gene3D" id="3.40.605.10">
    <property type="entry name" value="Aldehyde Dehydrogenase, Chain A, domain 1"/>
    <property type="match status" value="1"/>
</dbReference>
<dbReference type="InterPro" id="IPR016162">
    <property type="entry name" value="Ald_DH_N"/>
</dbReference>
<comment type="caution">
    <text evidence="4">The sequence shown here is derived from an EMBL/GenBank/DDBJ whole genome shotgun (WGS) entry which is preliminary data.</text>
</comment>
<accession>A0A8J7U4K6</accession>
<dbReference type="EMBL" id="JAFREP010000013">
    <property type="protein sequence ID" value="MBO1319543.1"/>
    <property type="molecule type" value="Genomic_DNA"/>
</dbReference>
<dbReference type="Gene3D" id="3.40.309.10">
    <property type="entry name" value="Aldehyde Dehydrogenase, Chain A, domain 2"/>
    <property type="match status" value="1"/>
</dbReference>
<dbReference type="Pfam" id="PF00171">
    <property type="entry name" value="Aldedh"/>
    <property type="match status" value="1"/>
</dbReference>
<dbReference type="InterPro" id="IPR015590">
    <property type="entry name" value="Aldehyde_DH_dom"/>
</dbReference>
<evidence type="ECO:0000256" key="1">
    <source>
        <dbReference type="ARBA" id="ARBA00023002"/>
    </source>
</evidence>
<organism evidence="4 5">
    <name type="scientific">Acanthopleuribacter pedis</name>
    <dbReference type="NCBI Taxonomy" id="442870"/>
    <lineage>
        <taxon>Bacteria</taxon>
        <taxon>Pseudomonadati</taxon>
        <taxon>Acidobacteriota</taxon>
        <taxon>Holophagae</taxon>
        <taxon>Acanthopleuribacterales</taxon>
        <taxon>Acanthopleuribacteraceae</taxon>
        <taxon>Acanthopleuribacter</taxon>
    </lineage>
</organism>
<evidence type="ECO:0000313" key="4">
    <source>
        <dbReference type="EMBL" id="MBO1319543.1"/>
    </source>
</evidence>
<evidence type="ECO:0000259" key="3">
    <source>
        <dbReference type="Pfam" id="PF00171"/>
    </source>
</evidence>
<name>A0A8J7U4K6_9BACT</name>
<dbReference type="SUPFAM" id="SSF53720">
    <property type="entry name" value="ALDH-like"/>
    <property type="match status" value="1"/>
</dbReference>
<dbReference type="InterPro" id="IPR016163">
    <property type="entry name" value="Ald_DH_C"/>
</dbReference>
<keyword evidence="1" id="KW-0560">Oxidoreductase</keyword>
<dbReference type="AlphaFoldDB" id="A0A8J7U4K6"/>
<feature type="domain" description="Aldehyde dehydrogenase" evidence="3">
    <location>
        <begin position="210"/>
        <end position="361"/>
    </location>
</feature>
<proteinExistence type="predicted"/>
<dbReference type="InterPro" id="IPR016161">
    <property type="entry name" value="Ald_DH/histidinol_DH"/>
</dbReference>
<keyword evidence="5" id="KW-1185">Reference proteome</keyword>
<dbReference type="RefSeq" id="WP_207859450.1">
    <property type="nucleotide sequence ID" value="NZ_JAFREP010000013.1"/>
</dbReference>